<accession>A0A9P0Q7H3</accession>
<gene>
    <name evidence="1" type="ORF">ACAOBT_LOCUS33748</name>
</gene>
<dbReference type="EMBL" id="CAKOFQ010008389">
    <property type="protein sequence ID" value="CAH2013906.1"/>
    <property type="molecule type" value="Genomic_DNA"/>
</dbReference>
<dbReference type="AlphaFoldDB" id="A0A9P0Q7H3"/>
<sequence length="62" mass="7432">MYRAFTLYLGRSNCGGNPRRFLAFRSLLFYLQKKIVNETGFYYLRKYIPLFVYVDTTTTFVP</sequence>
<name>A0A9P0Q7H3_ACAOB</name>
<dbReference type="Proteomes" id="UP001152888">
    <property type="component" value="Unassembled WGS sequence"/>
</dbReference>
<evidence type="ECO:0000313" key="2">
    <source>
        <dbReference type="Proteomes" id="UP001152888"/>
    </source>
</evidence>
<proteinExistence type="predicted"/>
<organism evidence="1 2">
    <name type="scientific">Acanthoscelides obtectus</name>
    <name type="common">Bean weevil</name>
    <name type="synonym">Bruchus obtectus</name>
    <dbReference type="NCBI Taxonomy" id="200917"/>
    <lineage>
        <taxon>Eukaryota</taxon>
        <taxon>Metazoa</taxon>
        <taxon>Ecdysozoa</taxon>
        <taxon>Arthropoda</taxon>
        <taxon>Hexapoda</taxon>
        <taxon>Insecta</taxon>
        <taxon>Pterygota</taxon>
        <taxon>Neoptera</taxon>
        <taxon>Endopterygota</taxon>
        <taxon>Coleoptera</taxon>
        <taxon>Polyphaga</taxon>
        <taxon>Cucujiformia</taxon>
        <taxon>Chrysomeloidea</taxon>
        <taxon>Chrysomelidae</taxon>
        <taxon>Bruchinae</taxon>
        <taxon>Bruchini</taxon>
        <taxon>Acanthoscelides</taxon>
    </lineage>
</organism>
<protein>
    <submittedName>
        <fullName evidence="1">Uncharacterized protein</fullName>
    </submittedName>
</protein>
<evidence type="ECO:0000313" key="1">
    <source>
        <dbReference type="EMBL" id="CAH2013906.1"/>
    </source>
</evidence>
<keyword evidence="2" id="KW-1185">Reference proteome</keyword>
<comment type="caution">
    <text evidence="1">The sequence shown here is derived from an EMBL/GenBank/DDBJ whole genome shotgun (WGS) entry which is preliminary data.</text>
</comment>
<reference evidence="1" key="1">
    <citation type="submission" date="2022-03" db="EMBL/GenBank/DDBJ databases">
        <authorList>
            <person name="Sayadi A."/>
        </authorList>
    </citation>
    <scope>NUCLEOTIDE SEQUENCE</scope>
</reference>